<feature type="domain" description="SAP" evidence="1">
    <location>
        <begin position="1"/>
        <end position="35"/>
    </location>
</feature>
<dbReference type="InterPro" id="IPR036361">
    <property type="entry name" value="SAP_dom_sf"/>
</dbReference>
<feature type="domain" description="SAP" evidence="1">
    <location>
        <begin position="60"/>
        <end position="94"/>
    </location>
</feature>
<dbReference type="Gene3D" id="1.10.720.30">
    <property type="entry name" value="SAP domain"/>
    <property type="match status" value="1"/>
</dbReference>
<dbReference type="SMART" id="SM00513">
    <property type="entry name" value="SAP"/>
    <property type="match status" value="2"/>
</dbReference>
<name>A0A6C0EM37_9ZZZZ</name>
<protein>
    <recommendedName>
        <fullName evidence="1">SAP domain-containing protein</fullName>
    </recommendedName>
</protein>
<accession>A0A6C0EM37</accession>
<dbReference type="Pfam" id="PF02037">
    <property type="entry name" value="SAP"/>
    <property type="match status" value="1"/>
</dbReference>
<organism evidence="2">
    <name type="scientific">viral metagenome</name>
    <dbReference type="NCBI Taxonomy" id="1070528"/>
    <lineage>
        <taxon>unclassified sequences</taxon>
        <taxon>metagenomes</taxon>
        <taxon>organismal metagenomes</taxon>
    </lineage>
</organism>
<dbReference type="EMBL" id="MN738891">
    <property type="protein sequence ID" value="QHT30098.1"/>
    <property type="molecule type" value="Genomic_DNA"/>
</dbReference>
<dbReference type="PROSITE" id="PS50800">
    <property type="entry name" value="SAP"/>
    <property type="match status" value="2"/>
</dbReference>
<dbReference type="AlphaFoldDB" id="A0A6C0EM37"/>
<dbReference type="SUPFAM" id="SSF68906">
    <property type="entry name" value="SAP domain"/>
    <property type="match status" value="1"/>
</dbReference>
<sequence>MHGLKAKTLKRMLKKKGLKTSGKKATLRARAKKAHLIRGGGLISADNLQSPAAGPGSLTGGGLKAKTLRRMLKKAGLKASGKKATLKARAKKAHLVRGGMVPTDEGAAAL</sequence>
<evidence type="ECO:0000313" key="2">
    <source>
        <dbReference type="EMBL" id="QHT30098.1"/>
    </source>
</evidence>
<dbReference type="InterPro" id="IPR003034">
    <property type="entry name" value="SAP_dom"/>
</dbReference>
<evidence type="ECO:0000259" key="1">
    <source>
        <dbReference type="PROSITE" id="PS50800"/>
    </source>
</evidence>
<proteinExistence type="predicted"/>
<reference evidence="2" key="1">
    <citation type="journal article" date="2020" name="Nature">
        <title>Giant virus diversity and host interactions through global metagenomics.</title>
        <authorList>
            <person name="Schulz F."/>
            <person name="Roux S."/>
            <person name="Paez-Espino D."/>
            <person name="Jungbluth S."/>
            <person name="Walsh D.A."/>
            <person name="Denef V.J."/>
            <person name="McMahon K.D."/>
            <person name="Konstantinidis K.T."/>
            <person name="Eloe-Fadrosh E.A."/>
            <person name="Kyrpides N.C."/>
            <person name="Woyke T."/>
        </authorList>
    </citation>
    <scope>NUCLEOTIDE SEQUENCE</scope>
    <source>
        <strain evidence="2">GVMAG-M-3300009068-25</strain>
    </source>
</reference>